<accession>A0A5B1BMT8</accession>
<dbReference type="InterPro" id="IPR023430">
    <property type="entry name" value="Pept_HybD-like_dom_sf"/>
</dbReference>
<dbReference type="Proteomes" id="UP000324701">
    <property type="component" value="Unassembled WGS sequence"/>
</dbReference>
<proteinExistence type="inferred from homology"/>
<dbReference type="OrthoDB" id="164170at2"/>
<evidence type="ECO:0000313" key="5">
    <source>
        <dbReference type="EMBL" id="KAA1249165.1"/>
    </source>
</evidence>
<dbReference type="GO" id="GO:0016485">
    <property type="term" value="P:protein processing"/>
    <property type="evidence" value="ECO:0007669"/>
    <property type="project" value="TreeGrafter"/>
</dbReference>
<dbReference type="PANTHER" id="PTHR30302">
    <property type="entry name" value="HYDROGENASE 1 MATURATION PROTEASE"/>
    <property type="match status" value="1"/>
</dbReference>
<organism evidence="5 6">
    <name type="scientific">Mycobacterium simiae</name>
    <name type="common">Mycobacterium habana</name>
    <dbReference type="NCBI Taxonomy" id="1784"/>
    <lineage>
        <taxon>Bacteria</taxon>
        <taxon>Bacillati</taxon>
        <taxon>Actinomycetota</taxon>
        <taxon>Actinomycetes</taxon>
        <taxon>Mycobacteriales</taxon>
        <taxon>Mycobacteriaceae</taxon>
        <taxon>Mycobacterium</taxon>
        <taxon>Mycobacterium simiae complex</taxon>
    </lineage>
</organism>
<dbReference type="CDD" id="cd00518">
    <property type="entry name" value="H2MP"/>
    <property type="match status" value="1"/>
</dbReference>
<dbReference type="AlphaFoldDB" id="A0A5B1BMT8"/>
<evidence type="ECO:0000256" key="1">
    <source>
        <dbReference type="ARBA" id="ARBA00006814"/>
    </source>
</evidence>
<reference evidence="5 6" key="1">
    <citation type="submission" date="2019-09" db="EMBL/GenBank/DDBJ databases">
        <title>Report of infection by Mycobacterium simiae a patient suffering from pulmonary tuberculosis.</title>
        <authorList>
            <person name="Mohanty P.S."/>
            <person name="Bansal A.K."/>
            <person name="Singh H."/>
            <person name="Sharma S."/>
            <person name="Patil S.A."/>
            <person name="Upadhaya P."/>
            <person name="Singh P.K."/>
            <person name="Kumar D."/>
            <person name="Kumar S."/>
            <person name="Singh R.K."/>
            <person name="Chaudhary B."/>
        </authorList>
    </citation>
    <scope>NUCLEOTIDE SEQUENCE [LARGE SCALE GENOMIC DNA]</scope>
    <source>
        <strain evidence="5 6">JAL-560-SIM</strain>
    </source>
</reference>
<dbReference type="Gene3D" id="3.40.50.1450">
    <property type="entry name" value="HybD-like"/>
    <property type="match status" value="1"/>
</dbReference>
<evidence type="ECO:0000256" key="4">
    <source>
        <dbReference type="ARBA" id="ARBA00022801"/>
    </source>
</evidence>
<keyword evidence="6" id="KW-1185">Reference proteome</keyword>
<dbReference type="RefSeq" id="WP_149654989.1">
    <property type="nucleotide sequence ID" value="NZ_VTZN01000107.1"/>
</dbReference>
<dbReference type="GO" id="GO:0008047">
    <property type="term" value="F:enzyme activator activity"/>
    <property type="evidence" value="ECO:0007669"/>
    <property type="project" value="InterPro"/>
</dbReference>
<keyword evidence="3" id="KW-0064">Aspartyl protease</keyword>
<dbReference type="SUPFAM" id="SSF53163">
    <property type="entry name" value="HybD-like"/>
    <property type="match status" value="1"/>
</dbReference>
<dbReference type="Pfam" id="PF01750">
    <property type="entry name" value="HycI"/>
    <property type="match status" value="1"/>
</dbReference>
<dbReference type="InterPro" id="IPR000671">
    <property type="entry name" value="Peptidase_A31"/>
</dbReference>
<evidence type="ECO:0000313" key="6">
    <source>
        <dbReference type="Proteomes" id="UP000324701"/>
    </source>
</evidence>
<gene>
    <name evidence="5" type="ORF">F0Q45_16660</name>
</gene>
<dbReference type="PANTHER" id="PTHR30302:SF1">
    <property type="entry name" value="HYDROGENASE 2 MATURATION PROTEASE"/>
    <property type="match status" value="1"/>
</dbReference>
<name>A0A5B1BMT8_MYCSI</name>
<comment type="similarity">
    <text evidence="1">Belongs to the peptidase A31 family.</text>
</comment>
<dbReference type="EMBL" id="VTZN01000107">
    <property type="protein sequence ID" value="KAA1249165.1"/>
    <property type="molecule type" value="Genomic_DNA"/>
</dbReference>
<sequence>MEVTTGAVVVVGLGNRYRRDDGAGVVAAGALRDLALPDVRVVTDIVEPISLLDAWSGADLAVVIDAVVAPASVPGRVSRCAVCDVAAGSEAVSSHRVDVAVAHALGQALDRVPAALTLITIEVADTGHGVGLTPPVAAAVPEVVRMAVEDINRVRHLTEC</sequence>
<evidence type="ECO:0000256" key="3">
    <source>
        <dbReference type="ARBA" id="ARBA00022750"/>
    </source>
</evidence>
<dbReference type="NCBIfam" id="TIGR00072">
    <property type="entry name" value="hydrog_prot"/>
    <property type="match status" value="1"/>
</dbReference>
<comment type="caution">
    <text evidence="5">The sequence shown here is derived from an EMBL/GenBank/DDBJ whole genome shotgun (WGS) entry which is preliminary data.</text>
</comment>
<protein>
    <submittedName>
        <fullName evidence="5">Hydrogenase maturation protease</fullName>
    </submittedName>
</protein>
<keyword evidence="4" id="KW-0378">Hydrolase</keyword>
<keyword evidence="2 5" id="KW-0645">Protease</keyword>
<dbReference type="GO" id="GO:0004190">
    <property type="term" value="F:aspartic-type endopeptidase activity"/>
    <property type="evidence" value="ECO:0007669"/>
    <property type="project" value="UniProtKB-KW"/>
</dbReference>
<evidence type="ECO:0000256" key="2">
    <source>
        <dbReference type="ARBA" id="ARBA00022670"/>
    </source>
</evidence>